<accession>A0A7C9JJ07</accession>
<proteinExistence type="predicted"/>
<evidence type="ECO:0000313" key="1">
    <source>
        <dbReference type="EMBL" id="NBI34342.1"/>
    </source>
</evidence>
<organism evidence="1">
    <name type="scientific">Muribaculaceae bacterium Z82</name>
    <dbReference type="NCBI Taxonomy" id="2304548"/>
    <lineage>
        <taxon>Bacteria</taxon>
        <taxon>Pseudomonadati</taxon>
        <taxon>Bacteroidota</taxon>
        <taxon>Bacteroidia</taxon>
        <taxon>Bacteroidales</taxon>
        <taxon>Muribaculaceae</taxon>
    </lineage>
</organism>
<name>A0A7C9JJ07_9BACT</name>
<dbReference type="AlphaFoldDB" id="A0A7C9JJ07"/>
<protein>
    <submittedName>
        <fullName evidence="1">Uncharacterized protein</fullName>
    </submittedName>
</protein>
<gene>
    <name evidence="1" type="ORF">D1639_04715</name>
</gene>
<dbReference type="EMBL" id="QWKH01000022">
    <property type="protein sequence ID" value="NBI34342.1"/>
    <property type="molecule type" value="Genomic_DNA"/>
</dbReference>
<sequence length="61" mass="7071">MRGAEGPINVQESRTITAKEAAVILGVSPFRNLKKYLIISYSVMMAWKSWFEKNNFYKVEE</sequence>
<reference evidence="1" key="1">
    <citation type="submission" date="2018-08" db="EMBL/GenBank/DDBJ databases">
        <title>Murine metabolic-syndrome-specific gut microbial biobank.</title>
        <authorList>
            <person name="Liu C."/>
        </authorList>
    </citation>
    <scope>NUCLEOTIDE SEQUENCE [LARGE SCALE GENOMIC DNA]</scope>
    <source>
        <strain evidence="1">Z82</strain>
    </source>
</reference>
<comment type="caution">
    <text evidence="1">The sequence shown here is derived from an EMBL/GenBank/DDBJ whole genome shotgun (WGS) entry which is preliminary data.</text>
</comment>